<gene>
    <name evidence="2" type="ORF">P7K49_019333</name>
</gene>
<sequence>DTSNTEKRRPEVRPQGIQLLASDTQDSVQKGSLPAMELDGPRVPEDEASEQGPQVLLPHLLFWDWREERDEALLVQNSPLHPDSHPAANPTDLTKCLPKLSASPHLLILSPDPSTIILYLNSCRS</sequence>
<evidence type="ECO:0000256" key="1">
    <source>
        <dbReference type="SAM" id="MobiDB-lite"/>
    </source>
</evidence>
<name>A0ABQ9UXC0_SAGOE</name>
<accession>A0ABQ9UXC0</accession>
<dbReference type="EMBL" id="JASSZA010000009">
    <property type="protein sequence ID" value="KAK2101667.1"/>
    <property type="molecule type" value="Genomic_DNA"/>
</dbReference>
<keyword evidence="3" id="KW-1185">Reference proteome</keyword>
<reference evidence="2 3" key="1">
    <citation type="submission" date="2023-05" db="EMBL/GenBank/DDBJ databases">
        <title>B98-5 Cell Line De Novo Hybrid Assembly: An Optical Mapping Approach.</title>
        <authorList>
            <person name="Kananen K."/>
            <person name="Auerbach J.A."/>
            <person name="Kautto E."/>
            <person name="Blachly J.S."/>
        </authorList>
    </citation>
    <scope>NUCLEOTIDE SEQUENCE [LARGE SCALE GENOMIC DNA]</scope>
    <source>
        <strain evidence="2">B95-8</strain>
        <tissue evidence="2">Cell line</tissue>
    </source>
</reference>
<feature type="region of interest" description="Disordered" evidence="1">
    <location>
        <begin position="1"/>
        <end position="51"/>
    </location>
</feature>
<dbReference type="Proteomes" id="UP001266305">
    <property type="component" value="Unassembled WGS sequence"/>
</dbReference>
<comment type="caution">
    <text evidence="2">The sequence shown here is derived from an EMBL/GenBank/DDBJ whole genome shotgun (WGS) entry which is preliminary data.</text>
</comment>
<feature type="compositionally biased region" description="Polar residues" evidence="1">
    <location>
        <begin position="21"/>
        <end position="30"/>
    </location>
</feature>
<organism evidence="2 3">
    <name type="scientific">Saguinus oedipus</name>
    <name type="common">Cotton-top tamarin</name>
    <name type="synonym">Oedipomidas oedipus</name>
    <dbReference type="NCBI Taxonomy" id="9490"/>
    <lineage>
        <taxon>Eukaryota</taxon>
        <taxon>Metazoa</taxon>
        <taxon>Chordata</taxon>
        <taxon>Craniata</taxon>
        <taxon>Vertebrata</taxon>
        <taxon>Euteleostomi</taxon>
        <taxon>Mammalia</taxon>
        <taxon>Eutheria</taxon>
        <taxon>Euarchontoglires</taxon>
        <taxon>Primates</taxon>
        <taxon>Haplorrhini</taxon>
        <taxon>Platyrrhini</taxon>
        <taxon>Cebidae</taxon>
        <taxon>Callitrichinae</taxon>
        <taxon>Saguinus</taxon>
    </lineage>
</organism>
<protein>
    <submittedName>
        <fullName evidence="2">Uncharacterized protein</fullName>
    </submittedName>
</protein>
<feature type="non-terminal residue" evidence="2">
    <location>
        <position position="1"/>
    </location>
</feature>
<proteinExistence type="predicted"/>
<feature type="compositionally biased region" description="Basic and acidic residues" evidence="1">
    <location>
        <begin position="1"/>
        <end position="12"/>
    </location>
</feature>
<evidence type="ECO:0000313" key="2">
    <source>
        <dbReference type="EMBL" id="KAK2101667.1"/>
    </source>
</evidence>
<evidence type="ECO:0000313" key="3">
    <source>
        <dbReference type="Proteomes" id="UP001266305"/>
    </source>
</evidence>